<proteinExistence type="predicted"/>
<dbReference type="EMBL" id="PQAP01000081">
    <property type="protein sequence ID" value="PWB72544.1"/>
    <property type="molecule type" value="Genomic_DNA"/>
</dbReference>
<sequence length="198" mass="22739">MADYNGTLNKQVFYRDLDSFGVSIFMTYVPDSAAHYKSLGSMPIDLISHHWVDGYHLFYDMDSTLPFLDCNDYTINGRMHPLNTDPVWGYLPYFNEIIGASWVDGNSQSGEVRRAVRGTDSPGYLANRFKEGIFDVLNRNVGIRTVRFEADLKLWEHNVPDTTVVAIMVLTGDWRVTVPCDAAIYYRYRTERLDDTLL</sequence>
<gene>
    <name evidence="1" type="ORF">C3F09_06480</name>
</gene>
<dbReference type="Proteomes" id="UP000250918">
    <property type="component" value="Unassembled WGS sequence"/>
</dbReference>
<protein>
    <submittedName>
        <fullName evidence="1">Uncharacterized protein</fullName>
    </submittedName>
</protein>
<reference evidence="1 2" key="1">
    <citation type="journal article" date="2018" name="ISME J.">
        <title>A methanotrophic archaeon couples anaerobic oxidation of methane to Fe(III) reduction.</title>
        <authorList>
            <person name="Cai C."/>
            <person name="Leu A.O."/>
            <person name="Xie G.J."/>
            <person name="Guo J."/>
            <person name="Feng Y."/>
            <person name="Zhao J.X."/>
            <person name="Tyson G.W."/>
            <person name="Yuan Z."/>
            <person name="Hu S."/>
        </authorList>
    </citation>
    <scope>NUCLEOTIDE SEQUENCE [LARGE SCALE GENOMIC DNA]</scope>
    <source>
        <strain evidence="1">FeB_12</strain>
    </source>
</reference>
<accession>A0A855X3P4</accession>
<organism evidence="1 2">
    <name type="scientific">candidate division GN15 bacterium</name>
    <dbReference type="NCBI Taxonomy" id="2072418"/>
    <lineage>
        <taxon>Bacteria</taxon>
        <taxon>candidate division GN15</taxon>
    </lineage>
</organism>
<dbReference type="AlphaFoldDB" id="A0A855X3P4"/>
<feature type="non-terminal residue" evidence="1">
    <location>
        <position position="198"/>
    </location>
</feature>
<evidence type="ECO:0000313" key="2">
    <source>
        <dbReference type="Proteomes" id="UP000250918"/>
    </source>
</evidence>
<comment type="caution">
    <text evidence="1">The sequence shown here is derived from an EMBL/GenBank/DDBJ whole genome shotgun (WGS) entry which is preliminary data.</text>
</comment>
<name>A0A855X3P4_9BACT</name>
<evidence type="ECO:0000313" key="1">
    <source>
        <dbReference type="EMBL" id="PWB72544.1"/>
    </source>
</evidence>